<organism evidence="6 7">
    <name type="scientific">Thermaerobacillus caldiproteolyticus</name>
    <dbReference type="NCBI Taxonomy" id="247480"/>
    <lineage>
        <taxon>Bacteria</taxon>
        <taxon>Bacillati</taxon>
        <taxon>Bacillota</taxon>
        <taxon>Bacilli</taxon>
        <taxon>Bacillales</taxon>
        <taxon>Anoxybacillaceae</taxon>
        <taxon>Thermaerobacillus</taxon>
    </lineage>
</organism>
<proteinExistence type="predicted"/>
<dbReference type="Proteomes" id="UP000523087">
    <property type="component" value="Unassembled WGS sequence"/>
</dbReference>
<evidence type="ECO:0000256" key="4">
    <source>
        <dbReference type="ARBA" id="ARBA00023136"/>
    </source>
</evidence>
<evidence type="ECO:0000313" key="6">
    <source>
        <dbReference type="EMBL" id="MBA2875486.1"/>
    </source>
</evidence>
<dbReference type="GO" id="GO:0032259">
    <property type="term" value="P:methylation"/>
    <property type="evidence" value="ECO:0007669"/>
    <property type="project" value="UniProtKB-KW"/>
</dbReference>
<dbReference type="InterPro" id="IPR007269">
    <property type="entry name" value="ICMT_MeTrfase"/>
</dbReference>
<dbReference type="RefSeq" id="WP_258561061.1">
    <property type="nucleotide sequence ID" value="NZ_JACDUT010000006.1"/>
</dbReference>
<feature type="transmembrane region" description="Helical" evidence="5">
    <location>
        <begin position="121"/>
        <end position="147"/>
    </location>
</feature>
<evidence type="ECO:0000256" key="3">
    <source>
        <dbReference type="ARBA" id="ARBA00022989"/>
    </source>
</evidence>
<dbReference type="EMBL" id="JACDUT010000006">
    <property type="protein sequence ID" value="MBA2875486.1"/>
    <property type="molecule type" value="Genomic_DNA"/>
</dbReference>
<dbReference type="Pfam" id="PF04140">
    <property type="entry name" value="ICMT"/>
    <property type="match status" value="1"/>
</dbReference>
<keyword evidence="3 5" id="KW-1133">Transmembrane helix</keyword>
<evidence type="ECO:0000313" key="7">
    <source>
        <dbReference type="Proteomes" id="UP000523087"/>
    </source>
</evidence>
<feature type="transmembrane region" description="Helical" evidence="5">
    <location>
        <begin position="69"/>
        <end position="89"/>
    </location>
</feature>
<keyword evidence="6" id="KW-0808">Transferase</keyword>
<accession>A0A7W0C0D1</accession>
<comment type="subcellular location">
    <subcellularLocation>
        <location evidence="1">Membrane</location>
        <topology evidence="1">Multi-pass membrane protein</topology>
    </subcellularLocation>
</comment>
<keyword evidence="2 5" id="KW-0812">Transmembrane</keyword>
<dbReference type="InterPro" id="IPR052527">
    <property type="entry name" value="Metal_cation-efflux_comp"/>
</dbReference>
<gene>
    <name evidence="6" type="ORF">HNR31_002274</name>
</gene>
<feature type="transmembrane region" description="Helical" evidence="5">
    <location>
        <begin position="40"/>
        <end position="57"/>
    </location>
</feature>
<protein>
    <submittedName>
        <fullName evidence="6">Methyltransferase</fullName>
    </submittedName>
</protein>
<keyword evidence="7" id="KW-1185">Reference proteome</keyword>
<keyword evidence="6" id="KW-0489">Methyltransferase</keyword>
<sequence length="186" mass="22002">MVFYAFFFFIVGERLVELAIAKRNERVLKAMGAKEFGARHYPWIVAMHALFFVSFWIEATLKGGQLSPWWPFLFSFFAAVQGLRIWTLWSLGRLWNTKILVLPNAHVVVKGPYRWLRHPNYLIVILEMILIPLLFEAYWTALIFSVLNAFLLSIRISTEEQALSAMTNYKHKFRDRPRFFPFRPVK</sequence>
<evidence type="ECO:0000256" key="1">
    <source>
        <dbReference type="ARBA" id="ARBA00004141"/>
    </source>
</evidence>
<dbReference type="PANTHER" id="PTHR43847">
    <property type="entry name" value="BLL3993 PROTEIN"/>
    <property type="match status" value="1"/>
</dbReference>
<keyword evidence="4 5" id="KW-0472">Membrane</keyword>
<name>A0A7W0C0D1_9BACL</name>
<dbReference type="GO" id="GO:0016020">
    <property type="term" value="C:membrane"/>
    <property type="evidence" value="ECO:0007669"/>
    <property type="project" value="UniProtKB-SubCell"/>
</dbReference>
<dbReference type="AlphaFoldDB" id="A0A7W0C0D1"/>
<dbReference type="GO" id="GO:0004671">
    <property type="term" value="F:protein C-terminal S-isoprenylcysteine carboxyl O-methyltransferase activity"/>
    <property type="evidence" value="ECO:0007669"/>
    <property type="project" value="InterPro"/>
</dbReference>
<evidence type="ECO:0000256" key="2">
    <source>
        <dbReference type="ARBA" id="ARBA00022692"/>
    </source>
</evidence>
<comment type="caution">
    <text evidence="6">The sequence shown here is derived from an EMBL/GenBank/DDBJ whole genome shotgun (WGS) entry which is preliminary data.</text>
</comment>
<dbReference type="Gene3D" id="1.20.120.1630">
    <property type="match status" value="1"/>
</dbReference>
<reference evidence="6 7" key="1">
    <citation type="submission" date="2020-07" db="EMBL/GenBank/DDBJ databases">
        <title>Genomic Encyclopedia of Type Strains, Phase IV (KMG-IV): sequencing the most valuable type-strain genomes for metagenomic binning, comparative biology and taxonomic classification.</title>
        <authorList>
            <person name="Goeker M."/>
        </authorList>
    </citation>
    <scope>NUCLEOTIDE SEQUENCE [LARGE SCALE GENOMIC DNA]</scope>
    <source>
        <strain evidence="6 7">DSM 15730</strain>
    </source>
</reference>
<evidence type="ECO:0000256" key="5">
    <source>
        <dbReference type="SAM" id="Phobius"/>
    </source>
</evidence>
<dbReference type="PANTHER" id="PTHR43847:SF1">
    <property type="entry name" value="BLL3993 PROTEIN"/>
    <property type="match status" value="1"/>
</dbReference>